<evidence type="ECO:0000313" key="3">
    <source>
        <dbReference type="Proteomes" id="UP001597034"/>
    </source>
</evidence>
<dbReference type="InterPro" id="IPR055950">
    <property type="entry name" value="DUF7528"/>
</dbReference>
<dbReference type="RefSeq" id="WP_368407742.1">
    <property type="nucleotide sequence ID" value="NZ_JANHJR010000001.1"/>
</dbReference>
<gene>
    <name evidence="2" type="ORF">ACFSBL_05805</name>
</gene>
<protein>
    <submittedName>
        <fullName evidence="2">Uncharacterized protein</fullName>
    </submittedName>
</protein>
<comment type="caution">
    <text evidence="2">The sequence shown here is derived from an EMBL/GenBank/DDBJ whole genome shotgun (WGS) entry which is preliminary data.</text>
</comment>
<dbReference type="Pfam" id="PF24372">
    <property type="entry name" value="DUF7528"/>
    <property type="match status" value="1"/>
</dbReference>
<feature type="compositionally biased region" description="Basic and acidic residues" evidence="1">
    <location>
        <begin position="142"/>
        <end position="151"/>
    </location>
</feature>
<evidence type="ECO:0000313" key="2">
    <source>
        <dbReference type="EMBL" id="MFD1645192.1"/>
    </source>
</evidence>
<dbReference type="EMBL" id="JBHUDO010000002">
    <property type="protein sequence ID" value="MFD1645192.1"/>
    <property type="molecule type" value="Genomic_DNA"/>
</dbReference>
<evidence type="ECO:0000256" key="1">
    <source>
        <dbReference type="SAM" id="MobiDB-lite"/>
    </source>
</evidence>
<sequence length="151" mass="16792">MTVESTPESIVVSIGESDRTLTRREAMALQDQIGDALVERREFFRTTGVHREDGSYEVTRRGADSAGNAKVFESFETVRRLYDRLPDEFGAEAVGRTGITGSRRHMLVRHFAEHPAFDCEITSRSPLTVAKADPESADASDEERMPEATAD</sequence>
<name>A0ABD6DIL2_9EURY</name>
<dbReference type="Proteomes" id="UP001597034">
    <property type="component" value="Unassembled WGS sequence"/>
</dbReference>
<keyword evidence="3" id="KW-1185">Reference proteome</keyword>
<proteinExistence type="predicted"/>
<reference evidence="2 3" key="1">
    <citation type="journal article" date="2019" name="Int. J. Syst. Evol. Microbiol.">
        <title>The Global Catalogue of Microorganisms (GCM) 10K type strain sequencing project: providing services to taxonomists for standard genome sequencing and annotation.</title>
        <authorList>
            <consortium name="The Broad Institute Genomics Platform"/>
            <consortium name="The Broad Institute Genome Sequencing Center for Infectious Disease"/>
            <person name="Wu L."/>
            <person name="Ma J."/>
        </authorList>
    </citation>
    <scope>NUCLEOTIDE SEQUENCE [LARGE SCALE GENOMIC DNA]</scope>
    <source>
        <strain evidence="2 3">CGMCC 1.10390</strain>
    </source>
</reference>
<feature type="region of interest" description="Disordered" evidence="1">
    <location>
        <begin position="123"/>
        <end position="151"/>
    </location>
</feature>
<dbReference type="AlphaFoldDB" id="A0ABD6DIL2"/>
<accession>A0ABD6DIL2</accession>
<organism evidence="2 3">
    <name type="scientific">Haloarchaeobius litoreus</name>
    <dbReference type="NCBI Taxonomy" id="755306"/>
    <lineage>
        <taxon>Archaea</taxon>
        <taxon>Methanobacteriati</taxon>
        <taxon>Methanobacteriota</taxon>
        <taxon>Stenosarchaea group</taxon>
        <taxon>Halobacteria</taxon>
        <taxon>Halobacteriales</taxon>
        <taxon>Halorubellaceae</taxon>
        <taxon>Haloarchaeobius</taxon>
    </lineage>
</organism>